<dbReference type="AlphaFoldDB" id="Q7M8S8"/>
<evidence type="ECO:0000313" key="10">
    <source>
        <dbReference type="EMBL" id="CAE10501.1"/>
    </source>
</evidence>
<evidence type="ECO:0000256" key="3">
    <source>
        <dbReference type="ARBA" id="ARBA00006743"/>
    </source>
</evidence>
<evidence type="ECO:0000256" key="5">
    <source>
        <dbReference type="ARBA" id="ARBA00022827"/>
    </source>
</evidence>
<evidence type="ECO:0000313" key="11">
    <source>
        <dbReference type="Proteomes" id="UP000000422"/>
    </source>
</evidence>
<dbReference type="GO" id="GO:0035999">
    <property type="term" value="P:tetrahydrofolate interconversion"/>
    <property type="evidence" value="ECO:0007669"/>
    <property type="project" value="UniProtKB-UniPathway"/>
</dbReference>
<dbReference type="PANTHER" id="PTHR45754">
    <property type="entry name" value="METHYLENETETRAHYDROFOLATE REDUCTASE"/>
    <property type="match status" value="1"/>
</dbReference>
<dbReference type="UniPathway" id="UPA00193"/>
<comment type="pathway">
    <text evidence="2 9">One-carbon metabolism; tetrahydrofolate interconversion.</text>
</comment>
<dbReference type="InterPro" id="IPR003171">
    <property type="entry name" value="Mehydrof_redctse-like"/>
</dbReference>
<evidence type="ECO:0000256" key="9">
    <source>
        <dbReference type="RuleBase" id="RU003862"/>
    </source>
</evidence>
<comment type="cofactor">
    <cofactor evidence="1 9">
        <name>FAD</name>
        <dbReference type="ChEBI" id="CHEBI:57692"/>
    </cofactor>
</comment>
<evidence type="ECO:0000256" key="6">
    <source>
        <dbReference type="ARBA" id="ARBA00023002"/>
    </source>
</evidence>
<name>Q7M8S8_WOLSU</name>
<evidence type="ECO:0000256" key="8">
    <source>
        <dbReference type="ARBA" id="ARBA00048628"/>
    </source>
</evidence>
<keyword evidence="4 9" id="KW-0285">Flavoprotein</keyword>
<protein>
    <recommendedName>
        <fullName evidence="9">Methylenetetrahydrofolate reductase</fullName>
    </recommendedName>
</protein>
<comment type="similarity">
    <text evidence="3 9">Belongs to the methylenetetrahydrofolate reductase family.</text>
</comment>
<evidence type="ECO:0000256" key="2">
    <source>
        <dbReference type="ARBA" id="ARBA00004777"/>
    </source>
</evidence>
<accession>Q7M8S8</accession>
<reference evidence="10 11" key="1">
    <citation type="journal article" date="2003" name="Proc. Natl. Acad. Sci. U.S.A.">
        <title>Complete genome sequence and analysis of Wolinella succinogenes.</title>
        <authorList>
            <person name="Baar C."/>
            <person name="Eppinger M."/>
            <person name="Raddatz G."/>
            <person name="Simon JM."/>
            <person name="Lanz C."/>
            <person name="Klimmek O."/>
            <person name="Nandakumar R."/>
            <person name="Gross R."/>
            <person name="Rosinus A."/>
            <person name="Keller H."/>
            <person name="Jagtap P."/>
            <person name="Linke B."/>
            <person name="Meyer F."/>
            <person name="Lederer H."/>
            <person name="Schuster S.C."/>
        </authorList>
    </citation>
    <scope>NUCLEOTIDE SEQUENCE [LARGE SCALE GENOMIC DNA]</scope>
    <source>
        <strain evidence="11">ATCC 29543 / DSM 1740 / CCUG 13145 / JCM 31913 / LMG 7466 / NCTC 11488 / FDC 602W</strain>
    </source>
</reference>
<evidence type="ECO:0000256" key="1">
    <source>
        <dbReference type="ARBA" id="ARBA00001974"/>
    </source>
</evidence>
<dbReference type="Proteomes" id="UP000000422">
    <property type="component" value="Chromosome"/>
</dbReference>
<proteinExistence type="inferred from homology"/>
<dbReference type="Gene3D" id="3.20.20.220">
    <property type="match status" value="1"/>
</dbReference>
<dbReference type="HOGENOM" id="CLU_057297_3_0_7"/>
<evidence type="ECO:0000256" key="7">
    <source>
        <dbReference type="ARBA" id="ARBA00034478"/>
    </source>
</evidence>
<keyword evidence="11" id="KW-1185">Reference proteome</keyword>
<dbReference type="GO" id="GO:0071949">
    <property type="term" value="F:FAD binding"/>
    <property type="evidence" value="ECO:0007669"/>
    <property type="project" value="TreeGrafter"/>
</dbReference>
<dbReference type="PANTHER" id="PTHR45754:SF3">
    <property type="entry name" value="METHYLENETETRAHYDROFOLATE REDUCTASE (NADPH)"/>
    <property type="match status" value="1"/>
</dbReference>
<dbReference type="STRING" id="273121.WS1441"/>
<dbReference type="GO" id="GO:0009086">
    <property type="term" value="P:methionine biosynthetic process"/>
    <property type="evidence" value="ECO:0007669"/>
    <property type="project" value="TreeGrafter"/>
</dbReference>
<dbReference type="GO" id="GO:0106312">
    <property type="term" value="F:methylenetetrahydrofolate reductase (NADH) activity"/>
    <property type="evidence" value="ECO:0007669"/>
    <property type="project" value="UniProtKB-EC"/>
</dbReference>
<keyword evidence="5 9" id="KW-0274">FAD</keyword>
<dbReference type="SUPFAM" id="SSF51730">
    <property type="entry name" value="FAD-linked oxidoreductase"/>
    <property type="match status" value="1"/>
</dbReference>
<dbReference type="BRENDA" id="1.5.1.20">
    <property type="organism ID" value="6642"/>
</dbReference>
<dbReference type="eggNOG" id="COG0685">
    <property type="taxonomic scope" value="Bacteria"/>
</dbReference>
<dbReference type="KEGG" id="wsu:WS1441"/>
<dbReference type="Pfam" id="PF02219">
    <property type="entry name" value="MTHFR"/>
    <property type="match status" value="1"/>
</dbReference>
<dbReference type="InterPro" id="IPR029041">
    <property type="entry name" value="FAD-linked_oxidoreductase-like"/>
</dbReference>
<organism evidence="11">
    <name type="scientific">Wolinella succinogenes (strain ATCC 29543 / DSM 1740 / CCUG 13145 / JCM 31913 / LMG 7466 / NCTC 11488 / FDC 602W)</name>
    <name type="common">Vibrio succinogenes</name>
    <dbReference type="NCBI Taxonomy" id="273121"/>
    <lineage>
        <taxon>Bacteria</taxon>
        <taxon>Pseudomonadati</taxon>
        <taxon>Campylobacterota</taxon>
        <taxon>Epsilonproteobacteria</taxon>
        <taxon>Campylobacterales</taxon>
        <taxon>Helicobacteraceae</taxon>
        <taxon>Wolinella</taxon>
    </lineage>
</organism>
<dbReference type="EMBL" id="BX571660">
    <property type="protein sequence ID" value="CAE10501.1"/>
    <property type="molecule type" value="Genomic_DNA"/>
</dbReference>
<sequence length="318" mass="35478">MIKSPKNLKNGTKTMIETLIHKLQKDHFLTLEVAPHASPTLTPLIHSIQSVGLEKRVDGFVCTDSPLAKLRHSSILATIKLQQSLQKPVICTLSMRDRNSLALQGELMGANEFDVRAILALTGDAIRLGDQPQAKGVFEGKSTLLLEIIQSFNRGIDLQGQPLKSPLRPLYPLAVINSYSQSPESLKKRLRQKIEAGAIGIVTQPIYDLEVAKTLLGWVHEINQELGTFSELVLGYFPVVSYRTAHFLYSKLPGVYIPNEWLSQLEAASKINPEEERRVGLELSRNIWLGLWDFHPKIHFMSANNTKLASEILPPPPT</sequence>
<gene>
    <name evidence="10" type="ordered locus">WS1441</name>
</gene>
<evidence type="ECO:0000256" key="4">
    <source>
        <dbReference type="ARBA" id="ARBA00022630"/>
    </source>
</evidence>
<keyword evidence="6 9" id="KW-0560">Oxidoreductase</keyword>
<comment type="catalytic activity">
    <reaction evidence="8">
        <text>(6S)-5-methyl-5,6,7,8-tetrahydrofolate + NAD(+) = (6R)-5,10-methylene-5,6,7,8-tetrahydrofolate + NADH + H(+)</text>
        <dbReference type="Rhea" id="RHEA:19821"/>
        <dbReference type="ChEBI" id="CHEBI:15378"/>
        <dbReference type="ChEBI" id="CHEBI:15636"/>
        <dbReference type="ChEBI" id="CHEBI:18608"/>
        <dbReference type="ChEBI" id="CHEBI:57540"/>
        <dbReference type="ChEBI" id="CHEBI:57945"/>
        <dbReference type="EC" id="1.5.1.54"/>
    </reaction>
    <physiologicalReaction direction="right-to-left" evidence="8">
        <dbReference type="Rhea" id="RHEA:19823"/>
    </physiologicalReaction>
</comment>
<dbReference type="GO" id="GO:0005829">
    <property type="term" value="C:cytosol"/>
    <property type="evidence" value="ECO:0007669"/>
    <property type="project" value="TreeGrafter"/>
</dbReference>
<comment type="pathway">
    <text evidence="7">Amino-acid biosynthesis; L-methionine biosynthesis via de novo pathway.</text>
</comment>
<dbReference type="CDD" id="cd00537">
    <property type="entry name" value="MTHFR"/>
    <property type="match status" value="1"/>
</dbReference>